<keyword evidence="2" id="KW-1185">Reference proteome</keyword>
<protein>
    <submittedName>
        <fullName evidence="1">Uncharacterized protein</fullName>
    </submittedName>
</protein>
<dbReference type="EMBL" id="JAIWOZ010000003">
    <property type="protein sequence ID" value="KAH6607675.1"/>
    <property type="molecule type" value="Genomic_DNA"/>
</dbReference>
<dbReference type="AlphaFoldDB" id="A0A9P8QLM2"/>
<proteinExistence type="predicted"/>
<reference evidence="1" key="1">
    <citation type="submission" date="2021-08" db="EMBL/GenBank/DDBJ databases">
        <title>Chromosome-Level Trichoderma cornu-damae using Hi-C Data.</title>
        <authorList>
            <person name="Kim C.S."/>
        </authorList>
    </citation>
    <scope>NUCLEOTIDE SEQUENCE</scope>
    <source>
        <strain evidence="1">KA19-0412C</strain>
    </source>
</reference>
<name>A0A9P8QLM2_9HYPO</name>
<organism evidence="1 2">
    <name type="scientific">Trichoderma cornu-damae</name>
    <dbReference type="NCBI Taxonomy" id="654480"/>
    <lineage>
        <taxon>Eukaryota</taxon>
        <taxon>Fungi</taxon>
        <taxon>Dikarya</taxon>
        <taxon>Ascomycota</taxon>
        <taxon>Pezizomycotina</taxon>
        <taxon>Sordariomycetes</taxon>
        <taxon>Hypocreomycetidae</taxon>
        <taxon>Hypocreales</taxon>
        <taxon>Hypocreaceae</taxon>
        <taxon>Trichoderma</taxon>
    </lineage>
</organism>
<evidence type="ECO:0000313" key="1">
    <source>
        <dbReference type="EMBL" id="KAH6607675.1"/>
    </source>
</evidence>
<dbReference type="Proteomes" id="UP000827724">
    <property type="component" value="Unassembled WGS sequence"/>
</dbReference>
<gene>
    <name evidence="1" type="ORF">Trco_003988</name>
</gene>
<comment type="caution">
    <text evidence="1">The sequence shown here is derived from an EMBL/GenBank/DDBJ whole genome shotgun (WGS) entry which is preliminary data.</text>
</comment>
<accession>A0A9P8QLM2</accession>
<sequence length="85" mass="8992">MPDGAVSPFLPNPAILASSSFGPWANHPGADQAASKHPDIATPLINLKHGSAHLQVPRVTLLAQIVARGPHFDDKAASRFPPWGR</sequence>
<evidence type="ECO:0000313" key="2">
    <source>
        <dbReference type="Proteomes" id="UP000827724"/>
    </source>
</evidence>